<evidence type="ECO:0000313" key="2">
    <source>
        <dbReference type="Proteomes" id="UP000019194"/>
    </source>
</evidence>
<dbReference type="AlphaFoldDB" id="A0A7G2IVT0"/>
<dbReference type="EMBL" id="CBWP010000075">
    <property type="protein sequence ID" value="CDL40573.1"/>
    <property type="molecule type" value="Genomic_DNA"/>
</dbReference>
<evidence type="ECO:0000313" key="1">
    <source>
        <dbReference type="EMBL" id="CDL40573.1"/>
    </source>
</evidence>
<comment type="caution">
    <text evidence="1">The sequence shown here is derived from an EMBL/GenBank/DDBJ whole genome shotgun (WGS) entry which is preliminary data.</text>
</comment>
<sequence>MCWGFYVFNYGFTIIFIQVVSKRWNWWGADFADGYFKNSHGRIYMS</sequence>
<accession>A0A7G2IVT0</accession>
<name>A0A7G2IVT0_CITFR</name>
<dbReference type="Proteomes" id="UP000019194">
    <property type="component" value="Unassembled WGS sequence"/>
</dbReference>
<protein>
    <submittedName>
        <fullName evidence="1">Uncharacterized protein</fullName>
    </submittedName>
</protein>
<reference evidence="1 2" key="1">
    <citation type="submission" date="2013-10" db="EMBL/GenBank/DDBJ databases">
        <title>Antibiotic resistance diversity of beta-lactamase producers in the General Hospital Vienna.</title>
        <authorList>
            <person name="Barisic I."/>
            <person name="Mitteregger D."/>
            <person name="Hirschl A.M."/>
            <person name="Noehammer C."/>
            <person name="Wiesinger-Mayr H."/>
        </authorList>
    </citation>
    <scope>NUCLEOTIDE SEQUENCE [LARGE SCALE GENOMIC DNA]</scope>
    <source>
        <strain evidence="1 2">ISC11</strain>
    </source>
</reference>
<proteinExistence type="predicted"/>
<organism evidence="1 2">
    <name type="scientific">Citrobacter freundii</name>
    <dbReference type="NCBI Taxonomy" id="546"/>
    <lineage>
        <taxon>Bacteria</taxon>
        <taxon>Pseudomonadati</taxon>
        <taxon>Pseudomonadota</taxon>
        <taxon>Gammaproteobacteria</taxon>
        <taxon>Enterobacterales</taxon>
        <taxon>Enterobacteriaceae</taxon>
        <taxon>Citrobacter</taxon>
        <taxon>Citrobacter freundii complex</taxon>
    </lineage>
</organism>